<organism evidence="2 3">
    <name type="scientific">Russula ochroleuca</name>
    <dbReference type="NCBI Taxonomy" id="152965"/>
    <lineage>
        <taxon>Eukaryota</taxon>
        <taxon>Fungi</taxon>
        <taxon>Dikarya</taxon>
        <taxon>Basidiomycota</taxon>
        <taxon>Agaricomycotina</taxon>
        <taxon>Agaricomycetes</taxon>
        <taxon>Russulales</taxon>
        <taxon>Russulaceae</taxon>
        <taxon>Russula</taxon>
    </lineage>
</organism>
<name>A0A9P5MPT0_9AGAM</name>
<dbReference type="EMBL" id="WHVB01000044">
    <property type="protein sequence ID" value="KAF8465828.1"/>
    <property type="molecule type" value="Genomic_DNA"/>
</dbReference>
<gene>
    <name evidence="2" type="ORF">DFH94DRAFT_848539</name>
</gene>
<dbReference type="Proteomes" id="UP000759537">
    <property type="component" value="Unassembled WGS sequence"/>
</dbReference>
<evidence type="ECO:0000256" key="1">
    <source>
        <dbReference type="SAM" id="MobiDB-lite"/>
    </source>
</evidence>
<comment type="caution">
    <text evidence="2">The sequence shown here is derived from an EMBL/GenBank/DDBJ whole genome shotgun (WGS) entry which is preliminary data.</text>
</comment>
<keyword evidence="3" id="KW-1185">Reference proteome</keyword>
<reference evidence="2" key="1">
    <citation type="submission" date="2019-10" db="EMBL/GenBank/DDBJ databases">
        <authorList>
            <consortium name="DOE Joint Genome Institute"/>
            <person name="Kuo A."/>
            <person name="Miyauchi S."/>
            <person name="Kiss E."/>
            <person name="Drula E."/>
            <person name="Kohler A."/>
            <person name="Sanchez-Garcia M."/>
            <person name="Andreopoulos B."/>
            <person name="Barry K.W."/>
            <person name="Bonito G."/>
            <person name="Buee M."/>
            <person name="Carver A."/>
            <person name="Chen C."/>
            <person name="Cichocki N."/>
            <person name="Clum A."/>
            <person name="Culley D."/>
            <person name="Crous P.W."/>
            <person name="Fauchery L."/>
            <person name="Girlanda M."/>
            <person name="Hayes R."/>
            <person name="Keri Z."/>
            <person name="LaButti K."/>
            <person name="Lipzen A."/>
            <person name="Lombard V."/>
            <person name="Magnuson J."/>
            <person name="Maillard F."/>
            <person name="Morin E."/>
            <person name="Murat C."/>
            <person name="Nolan M."/>
            <person name="Ohm R."/>
            <person name="Pangilinan J."/>
            <person name="Pereira M."/>
            <person name="Perotto S."/>
            <person name="Peter M."/>
            <person name="Riley R."/>
            <person name="Sitrit Y."/>
            <person name="Stielow B."/>
            <person name="Szollosi G."/>
            <person name="Zifcakova L."/>
            <person name="Stursova M."/>
            <person name="Spatafora J.W."/>
            <person name="Tedersoo L."/>
            <person name="Vaario L.-M."/>
            <person name="Yamada A."/>
            <person name="Yan M."/>
            <person name="Wang P."/>
            <person name="Xu J."/>
            <person name="Bruns T."/>
            <person name="Baldrian P."/>
            <person name="Vilgalys R."/>
            <person name="Henrissat B."/>
            <person name="Grigoriev I.V."/>
            <person name="Hibbett D."/>
            <person name="Nagy L.G."/>
            <person name="Martin F.M."/>
        </authorList>
    </citation>
    <scope>NUCLEOTIDE SEQUENCE</scope>
    <source>
        <strain evidence="2">Prilba</strain>
    </source>
</reference>
<evidence type="ECO:0000313" key="3">
    <source>
        <dbReference type="Proteomes" id="UP000759537"/>
    </source>
</evidence>
<evidence type="ECO:0000313" key="2">
    <source>
        <dbReference type="EMBL" id="KAF8465828.1"/>
    </source>
</evidence>
<protein>
    <submittedName>
        <fullName evidence="2">Uncharacterized protein</fullName>
    </submittedName>
</protein>
<reference evidence="2" key="2">
    <citation type="journal article" date="2020" name="Nat. Commun.">
        <title>Large-scale genome sequencing of mycorrhizal fungi provides insights into the early evolution of symbiotic traits.</title>
        <authorList>
            <person name="Miyauchi S."/>
            <person name="Kiss E."/>
            <person name="Kuo A."/>
            <person name="Drula E."/>
            <person name="Kohler A."/>
            <person name="Sanchez-Garcia M."/>
            <person name="Morin E."/>
            <person name="Andreopoulos B."/>
            <person name="Barry K.W."/>
            <person name="Bonito G."/>
            <person name="Buee M."/>
            <person name="Carver A."/>
            <person name="Chen C."/>
            <person name="Cichocki N."/>
            <person name="Clum A."/>
            <person name="Culley D."/>
            <person name="Crous P.W."/>
            <person name="Fauchery L."/>
            <person name="Girlanda M."/>
            <person name="Hayes R.D."/>
            <person name="Keri Z."/>
            <person name="LaButti K."/>
            <person name="Lipzen A."/>
            <person name="Lombard V."/>
            <person name="Magnuson J."/>
            <person name="Maillard F."/>
            <person name="Murat C."/>
            <person name="Nolan M."/>
            <person name="Ohm R.A."/>
            <person name="Pangilinan J."/>
            <person name="Pereira M.F."/>
            <person name="Perotto S."/>
            <person name="Peter M."/>
            <person name="Pfister S."/>
            <person name="Riley R."/>
            <person name="Sitrit Y."/>
            <person name="Stielow J.B."/>
            <person name="Szollosi G."/>
            <person name="Zifcakova L."/>
            <person name="Stursova M."/>
            <person name="Spatafora J.W."/>
            <person name="Tedersoo L."/>
            <person name="Vaario L.M."/>
            <person name="Yamada A."/>
            <person name="Yan M."/>
            <person name="Wang P."/>
            <person name="Xu J."/>
            <person name="Bruns T."/>
            <person name="Baldrian P."/>
            <person name="Vilgalys R."/>
            <person name="Dunand C."/>
            <person name="Henrissat B."/>
            <person name="Grigoriev I.V."/>
            <person name="Hibbett D."/>
            <person name="Nagy L.G."/>
            <person name="Martin F.M."/>
        </authorList>
    </citation>
    <scope>NUCLEOTIDE SEQUENCE</scope>
    <source>
        <strain evidence="2">Prilba</strain>
    </source>
</reference>
<proteinExistence type="predicted"/>
<dbReference type="AlphaFoldDB" id="A0A9P5MPT0"/>
<sequence>MLVTDGLLFAAWFAAEDEGLMKEEDLQRVDGSVTPSMGSSRRWLMRLGVALSLRPEDLGDSDVKAVQEDKSEVYSSSSESDINVIRKSSILNLCLLLFPTPFERHCQHECFGTGLPPAESRRDVFVGKKNEKCGGTEERSQTALVPSRTRGSKNRQTSKLFTSSLNLVTVRIEWKNSQLSKLFAHERTTNLTTKTKVRGSPVTLSTCPVSA</sequence>
<feature type="region of interest" description="Disordered" evidence="1">
    <location>
        <begin position="137"/>
        <end position="156"/>
    </location>
</feature>
<accession>A0A9P5MPT0</accession>